<evidence type="ECO:0000256" key="6">
    <source>
        <dbReference type="SAM" id="MobiDB-lite"/>
    </source>
</evidence>
<dbReference type="InterPro" id="IPR037229">
    <property type="entry name" value="Ribosomal_bL35_sf"/>
</dbReference>
<dbReference type="GO" id="GO:0006412">
    <property type="term" value="P:translation"/>
    <property type="evidence" value="ECO:0007669"/>
    <property type="project" value="InterPro"/>
</dbReference>
<evidence type="ECO:0000256" key="1">
    <source>
        <dbReference type="ARBA" id="ARBA00006598"/>
    </source>
</evidence>
<evidence type="ECO:0000256" key="2">
    <source>
        <dbReference type="ARBA" id="ARBA00022980"/>
    </source>
</evidence>
<organism evidence="7 8">
    <name type="scientific">Candidatus Azambacteria bacterium RBG_16_47_10</name>
    <dbReference type="NCBI Taxonomy" id="1797292"/>
    <lineage>
        <taxon>Bacteria</taxon>
        <taxon>Candidatus Azamiibacteriota</taxon>
    </lineage>
</organism>
<dbReference type="PROSITE" id="PS00936">
    <property type="entry name" value="RIBOSOMAL_L35"/>
    <property type="match status" value="1"/>
</dbReference>
<evidence type="ECO:0000256" key="3">
    <source>
        <dbReference type="ARBA" id="ARBA00023274"/>
    </source>
</evidence>
<feature type="region of interest" description="Disordered" evidence="6">
    <location>
        <begin position="1"/>
        <end position="45"/>
    </location>
</feature>
<sequence length="63" mass="7158">MRKTNKSVSKRIKVTGSGKLLRRKRGQNHFNAKQGGEEERSKRGFAKVAGTDVPKMKQKMPFI</sequence>
<evidence type="ECO:0000256" key="4">
    <source>
        <dbReference type="ARBA" id="ARBA00035486"/>
    </source>
</evidence>
<gene>
    <name evidence="7" type="ORF">A2Z10_02215</name>
</gene>
<keyword evidence="2 5" id="KW-0689">Ribosomal protein</keyword>
<dbReference type="InterPro" id="IPR021137">
    <property type="entry name" value="Ribosomal_bL35-like"/>
</dbReference>
<feature type="compositionally biased region" description="Basic residues" evidence="6">
    <location>
        <begin position="1"/>
        <end position="13"/>
    </location>
</feature>
<dbReference type="InterPro" id="IPR018265">
    <property type="entry name" value="Ribosomal_bL35_CS"/>
</dbReference>
<accession>A0A1F5AYC1</accession>
<dbReference type="InterPro" id="IPR001706">
    <property type="entry name" value="Ribosomal_bL35"/>
</dbReference>
<protein>
    <recommendedName>
        <fullName evidence="4 5">50S ribosomal protein L35</fullName>
    </recommendedName>
</protein>
<reference evidence="7 8" key="1">
    <citation type="journal article" date="2016" name="Nat. Commun.">
        <title>Thousands of microbial genomes shed light on interconnected biogeochemical processes in an aquifer system.</title>
        <authorList>
            <person name="Anantharaman K."/>
            <person name="Brown C.T."/>
            <person name="Hug L.A."/>
            <person name="Sharon I."/>
            <person name="Castelle C.J."/>
            <person name="Probst A.J."/>
            <person name="Thomas B.C."/>
            <person name="Singh A."/>
            <person name="Wilkins M.J."/>
            <person name="Karaoz U."/>
            <person name="Brodie E.L."/>
            <person name="Williams K.H."/>
            <person name="Hubbard S.S."/>
            <person name="Banfield J.F."/>
        </authorList>
    </citation>
    <scope>NUCLEOTIDE SEQUENCE [LARGE SCALE GENOMIC DNA]</scope>
</reference>
<name>A0A1F5AYC1_9BACT</name>
<proteinExistence type="inferred from homology"/>
<dbReference type="PRINTS" id="PR00064">
    <property type="entry name" value="RIBOSOMALL35"/>
</dbReference>
<dbReference type="GO" id="GO:0003735">
    <property type="term" value="F:structural constituent of ribosome"/>
    <property type="evidence" value="ECO:0007669"/>
    <property type="project" value="InterPro"/>
</dbReference>
<dbReference type="Pfam" id="PF01632">
    <property type="entry name" value="Ribosomal_L35p"/>
    <property type="match status" value="1"/>
</dbReference>
<dbReference type="EMBL" id="MEYI01000043">
    <property type="protein sequence ID" value="OGD23371.1"/>
    <property type="molecule type" value="Genomic_DNA"/>
</dbReference>
<dbReference type="AlphaFoldDB" id="A0A1F5AYC1"/>
<dbReference type="Gene3D" id="4.10.410.60">
    <property type="match status" value="1"/>
</dbReference>
<dbReference type="GO" id="GO:0005840">
    <property type="term" value="C:ribosome"/>
    <property type="evidence" value="ECO:0007669"/>
    <property type="project" value="UniProtKB-KW"/>
</dbReference>
<evidence type="ECO:0000313" key="7">
    <source>
        <dbReference type="EMBL" id="OGD23371.1"/>
    </source>
</evidence>
<dbReference type="GO" id="GO:1990904">
    <property type="term" value="C:ribonucleoprotein complex"/>
    <property type="evidence" value="ECO:0007669"/>
    <property type="project" value="UniProtKB-KW"/>
</dbReference>
<keyword evidence="3 5" id="KW-0687">Ribonucleoprotein</keyword>
<comment type="similarity">
    <text evidence="1 5">Belongs to the bacterial ribosomal protein bL35 family.</text>
</comment>
<evidence type="ECO:0000256" key="5">
    <source>
        <dbReference type="RuleBase" id="RU000568"/>
    </source>
</evidence>
<comment type="caution">
    <text evidence="7">The sequence shown here is derived from an EMBL/GenBank/DDBJ whole genome shotgun (WGS) entry which is preliminary data.</text>
</comment>
<evidence type="ECO:0000313" key="8">
    <source>
        <dbReference type="Proteomes" id="UP000176639"/>
    </source>
</evidence>
<dbReference type="SUPFAM" id="SSF143034">
    <property type="entry name" value="L35p-like"/>
    <property type="match status" value="1"/>
</dbReference>
<dbReference type="Proteomes" id="UP000176639">
    <property type="component" value="Unassembled WGS sequence"/>
</dbReference>